<keyword evidence="1" id="KW-0175">Coiled coil</keyword>
<dbReference type="InterPro" id="IPR046347">
    <property type="entry name" value="bZIP_sf"/>
</dbReference>
<dbReference type="PANTHER" id="PTHR23334">
    <property type="entry name" value="CCAAT/ENHANCER BINDING PROTEIN"/>
    <property type="match status" value="1"/>
</dbReference>
<dbReference type="SMART" id="SM00338">
    <property type="entry name" value="BRLZ"/>
    <property type="match status" value="1"/>
</dbReference>
<dbReference type="Gene3D" id="1.20.5.170">
    <property type="match status" value="1"/>
</dbReference>
<dbReference type="PANTHER" id="PTHR23334:SF49">
    <property type="entry name" value="BASIC LEUCINE ZIPPER 23"/>
    <property type="match status" value="1"/>
</dbReference>
<comment type="caution">
    <text evidence="3">The sequence shown here is derived from an EMBL/GenBank/DDBJ whole genome shotgun (WGS) entry which is preliminary data.</text>
</comment>
<dbReference type="Pfam" id="PF07716">
    <property type="entry name" value="bZIP_2"/>
    <property type="match status" value="1"/>
</dbReference>
<proteinExistence type="predicted"/>
<dbReference type="PROSITE" id="PS50217">
    <property type="entry name" value="BZIP"/>
    <property type="match status" value="1"/>
</dbReference>
<evidence type="ECO:0000259" key="2">
    <source>
        <dbReference type="PROSITE" id="PS50217"/>
    </source>
</evidence>
<dbReference type="GO" id="GO:0006351">
    <property type="term" value="P:DNA-templated transcription"/>
    <property type="evidence" value="ECO:0007669"/>
    <property type="project" value="InterPro"/>
</dbReference>
<accession>A0A9K3JQI4</accession>
<evidence type="ECO:0000313" key="3">
    <source>
        <dbReference type="EMBL" id="KAF5819347.1"/>
    </source>
</evidence>
<feature type="domain" description="BZIP" evidence="2">
    <location>
        <begin position="7"/>
        <end position="54"/>
    </location>
</feature>
<dbReference type="InterPro" id="IPR031106">
    <property type="entry name" value="C/EBP"/>
</dbReference>
<feature type="coiled-coil region" evidence="1">
    <location>
        <begin position="18"/>
        <end position="52"/>
    </location>
</feature>
<dbReference type="AlphaFoldDB" id="A0A9K3JQI4"/>
<evidence type="ECO:0000256" key="1">
    <source>
        <dbReference type="SAM" id="Coils"/>
    </source>
</evidence>
<name>A0A9K3JQI4_HELAN</name>
<keyword evidence="4" id="KW-1185">Reference proteome</keyword>
<dbReference type="Gramene" id="mRNA:HanXRQr2_Chr02g0076591">
    <property type="protein sequence ID" value="mRNA:HanXRQr2_Chr02g0076591"/>
    <property type="gene ID" value="HanXRQr2_Chr02g0076591"/>
</dbReference>
<organism evidence="3 4">
    <name type="scientific">Helianthus annuus</name>
    <name type="common">Common sunflower</name>
    <dbReference type="NCBI Taxonomy" id="4232"/>
    <lineage>
        <taxon>Eukaryota</taxon>
        <taxon>Viridiplantae</taxon>
        <taxon>Streptophyta</taxon>
        <taxon>Embryophyta</taxon>
        <taxon>Tracheophyta</taxon>
        <taxon>Spermatophyta</taxon>
        <taxon>Magnoliopsida</taxon>
        <taxon>eudicotyledons</taxon>
        <taxon>Gunneridae</taxon>
        <taxon>Pentapetalae</taxon>
        <taxon>asterids</taxon>
        <taxon>campanulids</taxon>
        <taxon>Asterales</taxon>
        <taxon>Asteraceae</taxon>
        <taxon>Asteroideae</taxon>
        <taxon>Heliantheae alliance</taxon>
        <taxon>Heliantheae</taxon>
        <taxon>Helianthus</taxon>
    </lineage>
</organism>
<dbReference type="InterPro" id="IPR004827">
    <property type="entry name" value="bZIP"/>
</dbReference>
<reference evidence="3" key="2">
    <citation type="submission" date="2020-06" db="EMBL/GenBank/DDBJ databases">
        <title>Helianthus annuus Genome sequencing and assembly Release 2.</title>
        <authorList>
            <person name="Gouzy J."/>
            <person name="Langlade N."/>
            <person name="Munos S."/>
        </authorList>
    </citation>
    <scope>NUCLEOTIDE SEQUENCE</scope>
    <source>
        <tissue evidence="3">Leaves</tissue>
    </source>
</reference>
<sequence>MTRLSRRIKSEERSLGNREAVKEYREKKKARAASLEDEVVRLRALNQQLMKRIQSQAGLEAEVARLKCLLVDIRGIIEGEIGVKSAAKKSKSVANETDGDKLPTFMFVRREVKQQIAIA</sequence>
<dbReference type="SUPFAM" id="SSF57959">
    <property type="entry name" value="Leucine zipper domain"/>
    <property type="match status" value="1"/>
</dbReference>
<reference evidence="3" key="1">
    <citation type="journal article" date="2017" name="Nature">
        <title>The sunflower genome provides insights into oil metabolism, flowering and Asterid evolution.</title>
        <authorList>
            <person name="Badouin H."/>
            <person name="Gouzy J."/>
            <person name="Grassa C.J."/>
            <person name="Murat F."/>
            <person name="Staton S.E."/>
            <person name="Cottret L."/>
            <person name="Lelandais-Briere C."/>
            <person name="Owens G.L."/>
            <person name="Carrere S."/>
            <person name="Mayjonade B."/>
            <person name="Legrand L."/>
            <person name="Gill N."/>
            <person name="Kane N.C."/>
            <person name="Bowers J.E."/>
            <person name="Hubner S."/>
            <person name="Bellec A."/>
            <person name="Berard A."/>
            <person name="Berges H."/>
            <person name="Blanchet N."/>
            <person name="Boniface M.C."/>
            <person name="Brunel D."/>
            <person name="Catrice O."/>
            <person name="Chaidir N."/>
            <person name="Claudel C."/>
            <person name="Donnadieu C."/>
            <person name="Faraut T."/>
            <person name="Fievet G."/>
            <person name="Helmstetter N."/>
            <person name="King M."/>
            <person name="Knapp S.J."/>
            <person name="Lai Z."/>
            <person name="Le Paslier M.C."/>
            <person name="Lippi Y."/>
            <person name="Lorenzon L."/>
            <person name="Mandel J.R."/>
            <person name="Marage G."/>
            <person name="Marchand G."/>
            <person name="Marquand E."/>
            <person name="Bret-Mestries E."/>
            <person name="Morien E."/>
            <person name="Nambeesan S."/>
            <person name="Nguyen T."/>
            <person name="Pegot-Espagnet P."/>
            <person name="Pouilly N."/>
            <person name="Raftis F."/>
            <person name="Sallet E."/>
            <person name="Schiex T."/>
            <person name="Thomas J."/>
            <person name="Vandecasteele C."/>
            <person name="Vares D."/>
            <person name="Vear F."/>
            <person name="Vautrin S."/>
            <person name="Crespi M."/>
            <person name="Mangin B."/>
            <person name="Burke J.M."/>
            <person name="Salse J."/>
            <person name="Munos S."/>
            <person name="Vincourt P."/>
            <person name="Rieseberg L.H."/>
            <person name="Langlade N.B."/>
        </authorList>
    </citation>
    <scope>NUCLEOTIDE SEQUENCE</scope>
    <source>
        <tissue evidence="3">Leaves</tissue>
    </source>
</reference>
<dbReference type="EMBL" id="MNCJ02000317">
    <property type="protein sequence ID" value="KAF5819347.1"/>
    <property type="molecule type" value="Genomic_DNA"/>
</dbReference>
<gene>
    <name evidence="3" type="ORF">HanXRQr2_Chr02g0076591</name>
</gene>
<evidence type="ECO:0000313" key="4">
    <source>
        <dbReference type="Proteomes" id="UP000215914"/>
    </source>
</evidence>
<protein>
    <submittedName>
        <fullName evidence="3">Transcription factor bZIP family</fullName>
    </submittedName>
</protein>
<dbReference type="Proteomes" id="UP000215914">
    <property type="component" value="Unassembled WGS sequence"/>
</dbReference>
<dbReference type="GO" id="GO:0003700">
    <property type="term" value="F:DNA-binding transcription factor activity"/>
    <property type="evidence" value="ECO:0007669"/>
    <property type="project" value="InterPro"/>
</dbReference>